<dbReference type="InterPro" id="IPR029069">
    <property type="entry name" value="HotDog_dom_sf"/>
</dbReference>
<dbReference type="HOGENOM" id="CLU_065192_0_0_1"/>
<evidence type="ECO:0000313" key="1">
    <source>
        <dbReference type="EMBL" id="EEA20141.1"/>
    </source>
</evidence>
<evidence type="ECO:0000313" key="2">
    <source>
        <dbReference type="Proteomes" id="UP000001294"/>
    </source>
</evidence>
<protein>
    <recommendedName>
        <fullName evidence="3">Thioesterase/thiol ester dehydrase-isomerase</fullName>
    </recommendedName>
</protein>
<dbReference type="VEuPathDB" id="FungiDB:PMAA_040020"/>
<dbReference type="Pfam" id="PF13279">
    <property type="entry name" value="4HBT_2"/>
    <property type="match status" value="1"/>
</dbReference>
<dbReference type="InterPro" id="IPR050563">
    <property type="entry name" value="4-hydroxybenzoyl-CoA_TE"/>
</dbReference>
<gene>
    <name evidence="1" type="ORF">PMAA_040020</name>
</gene>
<accession>B6QQ25</accession>
<dbReference type="Gene3D" id="3.10.129.10">
    <property type="entry name" value="Hotdog Thioesterase"/>
    <property type="match status" value="1"/>
</dbReference>
<dbReference type="EMBL" id="DS995904">
    <property type="protein sequence ID" value="EEA20141.1"/>
    <property type="molecule type" value="Genomic_DNA"/>
</dbReference>
<dbReference type="PANTHER" id="PTHR31793">
    <property type="entry name" value="4-HYDROXYBENZOYL-COA THIOESTERASE FAMILY MEMBER"/>
    <property type="match status" value="1"/>
</dbReference>
<proteinExistence type="predicted"/>
<reference evidence="2" key="1">
    <citation type="journal article" date="2015" name="Genome Announc.">
        <title>Genome sequence of the AIDS-associated pathogen Penicillium marneffei (ATCC18224) and its near taxonomic relative Talaromyces stipitatus (ATCC10500).</title>
        <authorList>
            <person name="Nierman W.C."/>
            <person name="Fedorova-Abrams N.D."/>
            <person name="Andrianopoulos A."/>
        </authorList>
    </citation>
    <scope>NUCLEOTIDE SEQUENCE [LARGE SCALE GENOMIC DNA]</scope>
    <source>
        <strain evidence="2">ATCC 18224 / CBS 334.59 / QM 7333</strain>
    </source>
</reference>
<organism evidence="1 2">
    <name type="scientific">Talaromyces marneffei (strain ATCC 18224 / CBS 334.59 / QM 7333)</name>
    <name type="common">Penicillium marneffei</name>
    <dbReference type="NCBI Taxonomy" id="441960"/>
    <lineage>
        <taxon>Eukaryota</taxon>
        <taxon>Fungi</taxon>
        <taxon>Dikarya</taxon>
        <taxon>Ascomycota</taxon>
        <taxon>Pezizomycotina</taxon>
        <taxon>Eurotiomycetes</taxon>
        <taxon>Eurotiomycetidae</taxon>
        <taxon>Eurotiales</taxon>
        <taxon>Trichocomaceae</taxon>
        <taxon>Talaromyces</taxon>
        <taxon>Talaromyces sect. Talaromyces</taxon>
    </lineage>
</organism>
<dbReference type="PANTHER" id="PTHR31793:SF39">
    <property type="entry name" value="THIOESTERASE_THIOL ESTER DEHYDRASE-ISOMERASE"/>
    <property type="match status" value="1"/>
</dbReference>
<dbReference type="PhylomeDB" id="B6QQ25"/>
<sequence>MSPAHGLEMPQLSRLLTLGPSPRNVRLFSAASCRFTSPHPSLSRRTTPSHHKQYSTVATKVKPHTIDPRWLTNIKRRIGKCLMFGLKPAQVDQAGRILQRLARDWRELIAGSDGFLTHATRRALFRRDVVWGDMDSMGHINNVAYVRYAETARVNLMHNYATNIDPAHQTEWINTVGNKGIGLILQSIKIDYKFPMTWPDKITVYHRLTKDPSDTLNKSYFQQEALILSECKQRPAARVIEQNYLYDYTQLRKTSTAPEFILRQFQETWALQEESKKQWQQQVAGIENEVRRLELESWDNPDAVEDMGSAG</sequence>
<evidence type="ECO:0008006" key="3">
    <source>
        <dbReference type="Google" id="ProtNLM"/>
    </source>
</evidence>
<keyword evidence="2" id="KW-1185">Reference proteome</keyword>
<dbReference type="CDD" id="cd00586">
    <property type="entry name" value="4HBT"/>
    <property type="match status" value="1"/>
</dbReference>
<dbReference type="SUPFAM" id="SSF54637">
    <property type="entry name" value="Thioesterase/thiol ester dehydrase-isomerase"/>
    <property type="match status" value="1"/>
</dbReference>
<name>B6QQ25_TALMQ</name>
<dbReference type="GO" id="GO:0047617">
    <property type="term" value="F:fatty acyl-CoA hydrolase activity"/>
    <property type="evidence" value="ECO:0007669"/>
    <property type="project" value="TreeGrafter"/>
</dbReference>
<dbReference type="OrthoDB" id="5538558at2759"/>
<dbReference type="AlphaFoldDB" id="B6QQ25"/>
<dbReference type="Proteomes" id="UP000001294">
    <property type="component" value="Unassembled WGS sequence"/>
</dbReference>